<evidence type="ECO:0000259" key="1">
    <source>
        <dbReference type="SMART" id="SM00903"/>
    </source>
</evidence>
<gene>
    <name evidence="2" type="ORF">GCM10010136_00040</name>
</gene>
<reference evidence="2" key="1">
    <citation type="journal article" date="2014" name="Int. J. Syst. Evol. Microbiol.">
        <title>Complete genome sequence of Corynebacterium casei LMG S-19264T (=DSM 44701T), isolated from a smear-ripened cheese.</title>
        <authorList>
            <consortium name="US DOE Joint Genome Institute (JGI-PGF)"/>
            <person name="Walter F."/>
            <person name="Albersmeier A."/>
            <person name="Kalinowski J."/>
            <person name="Ruckert C."/>
        </authorList>
    </citation>
    <scope>NUCLEOTIDE SEQUENCE</scope>
    <source>
        <strain evidence="2">KCTC 42097</strain>
    </source>
</reference>
<dbReference type="AlphaFoldDB" id="A0A8J3DED0"/>
<name>A0A8J3DED0_9HYPH</name>
<dbReference type="Gene3D" id="2.30.110.10">
    <property type="entry name" value="Electron Transport, Fmn-binding Protein, Chain A"/>
    <property type="match status" value="1"/>
</dbReference>
<dbReference type="GO" id="GO:0016646">
    <property type="term" value="F:oxidoreductase activity, acting on the CH-NH group of donors, NAD or NADP as acceptor"/>
    <property type="evidence" value="ECO:0007669"/>
    <property type="project" value="UniProtKB-ARBA"/>
</dbReference>
<dbReference type="Proteomes" id="UP000641137">
    <property type="component" value="Unassembled WGS sequence"/>
</dbReference>
<comment type="caution">
    <text evidence="2">The sequence shown here is derived from an EMBL/GenBank/DDBJ whole genome shotgun (WGS) entry which is preliminary data.</text>
</comment>
<dbReference type="RefSeq" id="WP_189486582.1">
    <property type="nucleotide sequence ID" value="NZ_BMZO01000001.1"/>
</dbReference>
<dbReference type="Pfam" id="PF01613">
    <property type="entry name" value="Flavin_Reduct"/>
    <property type="match status" value="1"/>
</dbReference>
<dbReference type="GO" id="GO:0010181">
    <property type="term" value="F:FMN binding"/>
    <property type="evidence" value="ECO:0007669"/>
    <property type="project" value="InterPro"/>
</dbReference>
<protein>
    <submittedName>
        <fullName evidence="2">Flavin reductase</fullName>
    </submittedName>
</protein>
<evidence type="ECO:0000313" key="3">
    <source>
        <dbReference type="Proteomes" id="UP000641137"/>
    </source>
</evidence>
<dbReference type="PANTHER" id="PTHR43812">
    <property type="entry name" value="BLR2425 PROTEIN"/>
    <property type="match status" value="1"/>
</dbReference>
<sequence length="201" mass="21910">MFYEPKNGHGLPHDPFKALVGPRPVGWISSIAKDGTYNLAPYSFFNAIGGNPPLVMFSSGGLKHSAANIRETGEFVCNIVSRPLAEKMNATSIDAPENISEFDHAGLTPAQCQIVKPPRVAQAPAALECMVTEIIEPRDITREKTGDIVVIGQVVGVHIDESVLKDGLVDAVALAQVSRLGYMDFSFVESVFQLYRPRWKD</sequence>
<dbReference type="InterPro" id="IPR002563">
    <property type="entry name" value="Flavin_Rdtase-like_dom"/>
</dbReference>
<dbReference type="SUPFAM" id="SSF50475">
    <property type="entry name" value="FMN-binding split barrel"/>
    <property type="match status" value="1"/>
</dbReference>
<reference evidence="2" key="2">
    <citation type="submission" date="2020-09" db="EMBL/GenBank/DDBJ databases">
        <authorList>
            <person name="Sun Q."/>
            <person name="Kim S."/>
        </authorList>
    </citation>
    <scope>NUCLEOTIDE SEQUENCE</scope>
    <source>
        <strain evidence="2">KCTC 42097</strain>
    </source>
</reference>
<dbReference type="EMBL" id="BMZO01000001">
    <property type="protein sequence ID" value="GHC60180.1"/>
    <property type="molecule type" value="Genomic_DNA"/>
</dbReference>
<organism evidence="2 3">
    <name type="scientific">Limoniibacter endophyticus</name>
    <dbReference type="NCBI Taxonomy" id="1565040"/>
    <lineage>
        <taxon>Bacteria</taxon>
        <taxon>Pseudomonadati</taxon>
        <taxon>Pseudomonadota</taxon>
        <taxon>Alphaproteobacteria</taxon>
        <taxon>Hyphomicrobiales</taxon>
        <taxon>Bartonellaceae</taxon>
        <taxon>Limoniibacter</taxon>
    </lineage>
</organism>
<dbReference type="SMART" id="SM00903">
    <property type="entry name" value="Flavin_Reduct"/>
    <property type="match status" value="1"/>
</dbReference>
<proteinExistence type="predicted"/>
<dbReference type="InterPro" id="IPR012349">
    <property type="entry name" value="Split_barrel_FMN-bd"/>
</dbReference>
<keyword evidence="3" id="KW-1185">Reference proteome</keyword>
<accession>A0A8J3DED0</accession>
<evidence type="ECO:0000313" key="2">
    <source>
        <dbReference type="EMBL" id="GHC60180.1"/>
    </source>
</evidence>
<dbReference type="PANTHER" id="PTHR43812:SF2">
    <property type="entry name" value="FLAVIN REDUCTASE LIKE DOMAIN-CONTAINING PROTEIN"/>
    <property type="match status" value="1"/>
</dbReference>
<feature type="domain" description="Flavin reductase like" evidence="1">
    <location>
        <begin position="20"/>
        <end position="170"/>
    </location>
</feature>